<dbReference type="Proteomes" id="UP001217838">
    <property type="component" value="Unassembled WGS sequence"/>
</dbReference>
<protein>
    <submittedName>
        <fullName evidence="1">Uncharacterized protein</fullName>
    </submittedName>
</protein>
<proteinExistence type="predicted"/>
<accession>A0ABT5BKW7</accession>
<gene>
    <name evidence="1" type="ORF">POL58_37975</name>
</gene>
<organism evidence="1 2">
    <name type="scientific">Nannocystis radixulma</name>
    <dbReference type="NCBI Taxonomy" id="2995305"/>
    <lineage>
        <taxon>Bacteria</taxon>
        <taxon>Pseudomonadati</taxon>
        <taxon>Myxococcota</taxon>
        <taxon>Polyangia</taxon>
        <taxon>Nannocystales</taxon>
        <taxon>Nannocystaceae</taxon>
        <taxon>Nannocystis</taxon>
    </lineage>
</organism>
<keyword evidence="2" id="KW-1185">Reference proteome</keyword>
<name>A0ABT5BKW7_9BACT</name>
<dbReference type="EMBL" id="JAQNDN010000022">
    <property type="protein sequence ID" value="MDC0673596.1"/>
    <property type="molecule type" value="Genomic_DNA"/>
</dbReference>
<comment type="caution">
    <text evidence="1">The sequence shown here is derived from an EMBL/GenBank/DDBJ whole genome shotgun (WGS) entry which is preliminary data.</text>
</comment>
<reference evidence="1 2" key="1">
    <citation type="submission" date="2022-11" db="EMBL/GenBank/DDBJ databases">
        <title>Minimal conservation of predation-associated metabolite biosynthetic gene clusters underscores biosynthetic potential of Myxococcota including descriptions for ten novel species: Archangium lansinium sp. nov., Myxococcus landrumus sp. nov., Nannocystis bai.</title>
        <authorList>
            <person name="Ahearne A."/>
            <person name="Stevens C."/>
            <person name="Dowd S."/>
        </authorList>
    </citation>
    <scope>NUCLEOTIDE SEQUENCE [LARGE SCALE GENOMIC DNA]</scope>
    <source>
        <strain evidence="1 2">NCELM</strain>
    </source>
</reference>
<dbReference type="RefSeq" id="WP_272006880.1">
    <property type="nucleotide sequence ID" value="NZ_JAQNDN010000022.1"/>
</dbReference>
<sequence length="113" mass="12736">MAQSKVLERAARAAYVRHVLRKKFDTRDFAHHPLLISTRARNSASVTAACVEEWASECPDCVIYRTDFASEGTYGVVLLEFNDAGDGEYVYLVFLNDDDRQVAAIARESNFRS</sequence>
<evidence type="ECO:0000313" key="2">
    <source>
        <dbReference type="Proteomes" id="UP001217838"/>
    </source>
</evidence>
<evidence type="ECO:0000313" key="1">
    <source>
        <dbReference type="EMBL" id="MDC0673596.1"/>
    </source>
</evidence>